<sequence>MPWERVASVFDLPAVQQALIMSAGVIVSVFIASCITRSSVKKLLKRDAILARKHAAECLIDTFLEFRNQYSLEENKRNSDQTFERCTMHIAIMPQYGAKLLVDWAGQIAGEVRRATLNGDTDAITYEFRDRVALWVKNPRKATKGIREDISRFRSENPSYRPLTGKVNTNDEENWHPQEPITDLAGADTVKAGQDNNVASEPYRMRPGFDTAARDILRQVKDIQAGGK</sequence>
<keyword evidence="3" id="KW-1185">Reference proteome</keyword>
<protein>
    <submittedName>
        <fullName evidence="2">Uncharacterized protein</fullName>
    </submittedName>
</protein>
<dbReference type="eggNOG" id="ENOG50342J5">
    <property type="taxonomic scope" value="Bacteria"/>
</dbReference>
<reference evidence="2 3" key="1">
    <citation type="journal article" date="2003" name="Genome Res.">
        <title>Tropheryma whipplei twist: a human pathogenic Actinobacteria with a reduced genome.</title>
        <authorList>
            <person name="Raoult D."/>
            <person name="Ogata H."/>
            <person name="Audic S."/>
            <person name="Robert C."/>
            <person name="Suhre K."/>
            <person name="Drancourt M."/>
            <person name="Claverie J.-M."/>
        </authorList>
    </citation>
    <scope>NUCLEOTIDE SEQUENCE [LARGE SCALE GENOMIC DNA]</scope>
    <source>
        <strain evidence="2 3">Twist</strain>
    </source>
</reference>
<feature type="transmembrane region" description="Helical" evidence="1">
    <location>
        <begin position="15"/>
        <end position="36"/>
    </location>
</feature>
<dbReference type="EMBL" id="AE014184">
    <property type="protein sequence ID" value="AAO44501.1"/>
    <property type="molecule type" value="Genomic_DNA"/>
</dbReference>
<dbReference type="PROSITE" id="PS51257">
    <property type="entry name" value="PROKAR_LIPOPROTEIN"/>
    <property type="match status" value="1"/>
</dbReference>
<name>Q83GA9_TROWT</name>
<keyword evidence="1" id="KW-0812">Transmembrane</keyword>
<dbReference type="HOGENOM" id="CLU_1214346_0_0_11"/>
<organism evidence="2 3">
    <name type="scientific">Tropheryma whipplei (strain Twist)</name>
    <name type="common">Whipple's bacillus</name>
    <dbReference type="NCBI Taxonomy" id="203267"/>
    <lineage>
        <taxon>Bacteria</taxon>
        <taxon>Bacillati</taxon>
        <taxon>Actinomycetota</taxon>
        <taxon>Actinomycetes</taxon>
        <taxon>Micrococcales</taxon>
        <taxon>Tropherymataceae</taxon>
        <taxon>Tropheryma</taxon>
    </lineage>
</organism>
<keyword evidence="1" id="KW-1133">Transmembrane helix</keyword>
<gene>
    <name evidence="2" type="ordered locus">TWT_404</name>
</gene>
<dbReference type="RefSeq" id="WP_011102555.1">
    <property type="nucleotide sequence ID" value="NC_004572.3"/>
</dbReference>
<dbReference type="KEGG" id="twh:TWT_404"/>
<evidence type="ECO:0000313" key="3">
    <source>
        <dbReference type="Proteomes" id="UP000002200"/>
    </source>
</evidence>
<dbReference type="Proteomes" id="UP000002200">
    <property type="component" value="Chromosome"/>
</dbReference>
<keyword evidence="1" id="KW-0472">Membrane</keyword>
<evidence type="ECO:0000256" key="1">
    <source>
        <dbReference type="SAM" id="Phobius"/>
    </source>
</evidence>
<evidence type="ECO:0000313" key="2">
    <source>
        <dbReference type="EMBL" id="AAO44501.1"/>
    </source>
</evidence>
<proteinExistence type="predicted"/>
<accession>Q83GA9</accession>
<dbReference type="AlphaFoldDB" id="Q83GA9"/>